<protein>
    <submittedName>
        <fullName evidence="2">Uncharacterized protein</fullName>
    </submittedName>
</protein>
<sequence length="1106" mass="117601">MTAYGLSRADNDPVAMVSGGPGTITLRGGPMLGVRLSDESALTDARGLSAIAMADDGGWQEIQRVGLPVPAHLVNTSYYRSDQQGYVSSYIDDPVAAAIQRLKDWGPVIGWPTLAGLDPWVPPDPAALVDQLGANIMSDLLQVLADHPPPDVDAQQLASAKPRLLPRFEQQIAGLKYEFGDGRTIDRSEMTTRPLQNLTTAVATDTWASLALGYGTGADVGEPSGRLRELDDFMVTVPWSGQIKAAVQTPSIWPFGNKPPQIIARQVDRELAAIVLAPTFRAAPDAPSPLLPAPSFVEGAPKPDAPFTSAVKIETPRSSPQPGRSRASAYALARFDKPGVGQYRMRRRPKGDGWVPIGAATPARAMGQPADPALTPNTVMLRDSGVPRPVSGAALNYQYAAAAGDLFGQWSGWSGAWLALEHGKVQIPTVTVCRARASAPTGVDPCALNASAEIVWEASERTLGQLHLVVDVYDPSPAPPDPLADPPDKPRSGAGIVDTFIRFDASGMVIQKPADVAVTPLHPDDTEVTNASPFAGTERRYRIEWTALSIVYGAAKEKAVSIYAQAEETIRPGEWSHWGHAGEMVIVPNPLPPPTPIPLPPEYPVWASLPDAAGLSYASIAWAPTGAWRYRVFEATEAAILAACGQPGPVLTQGFYSRMQTLFDLHKDNAHFPTIKAAYRKLGDEPILPPIHPDGTMRYEAQLPRGSGLIHCFIVVGVSETNVVSGWPVPDANGRKGFLAYAIPHPMRLPMPEIRATVGAAGSPEITVTAAGATPATQVTLYRGRNAVVARTLGTMDRVAAVSPNPAAWTATTFTDATAVRSWELLQYRAVVRPDDDLDRAGLAVDSPPSRSYGLLFPPVGPPALALTEIAPRRSLTLAVVKVTSDAPRASATIGDHLLSWMSRQGSGAPVTGSSTFAGLPSFPSIDAMLGSTEHAAYVGADVFLRIDRTGGAPLALSIDVIDPLGRSTHALLDLPAFVADPAPVISSFVLMRRQNILAPAVWIAMDTNVPEMLAPGHDWTLQVRFRPSNLLIPWTTRSFSVLGLPSVASESQVPLPGRATDTVLVRRLLGGGRFVLWIRASVGMSVGITLTNGLGQSVSQQGATR</sequence>
<keyword evidence="4" id="KW-1185">Reference proteome</keyword>
<gene>
    <name evidence="1" type="ORF">GGD45_005278</name>
    <name evidence="2" type="ORF">GXW80_17945</name>
</gene>
<reference evidence="2 3" key="1">
    <citation type="submission" date="2020-02" db="EMBL/GenBank/DDBJ databases">
        <title>Draft genome sequence of Rhizobium tropici.</title>
        <authorList>
            <person name="Khayi S."/>
            <person name="Jemo M."/>
        </authorList>
    </citation>
    <scope>NUCLEOTIDE SEQUENCE [LARGE SCALE GENOMIC DNA]</scope>
    <source>
        <strain evidence="2 3">A12</strain>
    </source>
</reference>
<accession>A0A6P1C750</accession>
<dbReference type="EMBL" id="JACHBF010000021">
    <property type="protein sequence ID" value="MBB6494827.1"/>
    <property type="molecule type" value="Genomic_DNA"/>
</dbReference>
<proteinExistence type="predicted"/>
<reference evidence="1 4" key="2">
    <citation type="submission" date="2020-08" db="EMBL/GenBank/DDBJ databases">
        <title>Genomic Encyclopedia of Type Strains, Phase IV (KMG-V): Genome sequencing to study the core and pangenomes of soil and plant-associated prokaryotes.</title>
        <authorList>
            <person name="Whitman W."/>
        </authorList>
    </citation>
    <scope>NUCLEOTIDE SEQUENCE [LARGE SCALE GENOMIC DNA]</scope>
    <source>
        <strain evidence="1 4">SEMIA 4059</strain>
    </source>
</reference>
<name>A0A6P1C750_RHITR</name>
<dbReference type="AlphaFoldDB" id="A0A6P1C750"/>
<comment type="caution">
    <text evidence="2">The sequence shown here is derived from an EMBL/GenBank/DDBJ whole genome shotgun (WGS) entry which is preliminary data.</text>
</comment>
<dbReference type="EMBL" id="JAADZA010000020">
    <property type="protein sequence ID" value="NEV12878.1"/>
    <property type="molecule type" value="Genomic_DNA"/>
</dbReference>
<evidence type="ECO:0000313" key="4">
    <source>
        <dbReference type="Proteomes" id="UP000526625"/>
    </source>
</evidence>
<organism evidence="2 3">
    <name type="scientific">Rhizobium tropici</name>
    <dbReference type="NCBI Taxonomy" id="398"/>
    <lineage>
        <taxon>Bacteria</taxon>
        <taxon>Pseudomonadati</taxon>
        <taxon>Pseudomonadota</taxon>
        <taxon>Alphaproteobacteria</taxon>
        <taxon>Hyphomicrobiales</taxon>
        <taxon>Rhizobiaceae</taxon>
        <taxon>Rhizobium/Agrobacterium group</taxon>
        <taxon>Rhizobium</taxon>
    </lineage>
</organism>
<evidence type="ECO:0000313" key="3">
    <source>
        <dbReference type="Proteomes" id="UP000471190"/>
    </source>
</evidence>
<dbReference type="Proteomes" id="UP000471190">
    <property type="component" value="Unassembled WGS sequence"/>
</dbReference>
<evidence type="ECO:0000313" key="2">
    <source>
        <dbReference type="EMBL" id="NEV12878.1"/>
    </source>
</evidence>
<dbReference type="Proteomes" id="UP000526625">
    <property type="component" value="Unassembled WGS sequence"/>
</dbReference>
<evidence type="ECO:0000313" key="1">
    <source>
        <dbReference type="EMBL" id="MBB6494827.1"/>
    </source>
</evidence>
<dbReference type="RefSeq" id="WP_135488255.1">
    <property type="nucleotide sequence ID" value="NZ_JACHBF010000021.1"/>
</dbReference>